<dbReference type="Proteomes" id="UP000507470">
    <property type="component" value="Unassembled WGS sequence"/>
</dbReference>
<gene>
    <name evidence="1" type="ORF">MCOR_34743</name>
</gene>
<dbReference type="AlphaFoldDB" id="A0A6J8CVQ7"/>
<name>A0A6J8CVQ7_MYTCO</name>
<organism evidence="1 2">
    <name type="scientific">Mytilus coruscus</name>
    <name type="common">Sea mussel</name>
    <dbReference type="NCBI Taxonomy" id="42192"/>
    <lineage>
        <taxon>Eukaryota</taxon>
        <taxon>Metazoa</taxon>
        <taxon>Spiralia</taxon>
        <taxon>Lophotrochozoa</taxon>
        <taxon>Mollusca</taxon>
        <taxon>Bivalvia</taxon>
        <taxon>Autobranchia</taxon>
        <taxon>Pteriomorphia</taxon>
        <taxon>Mytilida</taxon>
        <taxon>Mytiloidea</taxon>
        <taxon>Mytilidae</taxon>
        <taxon>Mytilinae</taxon>
        <taxon>Mytilus</taxon>
    </lineage>
</organism>
<protein>
    <recommendedName>
        <fullName evidence="3">MULE transposase domain-containing protein</fullName>
    </recommendedName>
</protein>
<proteinExistence type="predicted"/>
<sequence length="361" mass="41452">MLAGNKDTIVRSIIREKGKAPCLILYSDSQLEDLKHMCCSGLSIVGVDKTFNLCDMHVTVTCYKQIAVVMEKTKEPPIFMGPIYIHDNSDFDIFSNFFNHLRVKLIDADTEQLFFGTDEEAGLVKSIKTAFPESGHILCIRHLKGNIKQKMIDDGIDKKDRESVLDSIFGDQGLVHSDDDICFDVKCEQIEDRTKELSASFHRYFATRVARTIRDLWEGTTPPGYFDKGWTNNNSESLNHVLKSAINWQSKPLLDLIVIIEEIVETQFKDLQRALVSRGQYRVADSHKHFEITATSWVNKTVQERERLTKRFKSYIPPDKRVITSTDGMMNVIKPRALGKKIGQRKRKINERTTTFKKKKD</sequence>
<reference evidence="1 2" key="1">
    <citation type="submission" date="2020-06" db="EMBL/GenBank/DDBJ databases">
        <authorList>
            <person name="Li R."/>
            <person name="Bekaert M."/>
        </authorList>
    </citation>
    <scope>NUCLEOTIDE SEQUENCE [LARGE SCALE GENOMIC DNA]</scope>
    <source>
        <strain evidence="2">wild</strain>
    </source>
</reference>
<accession>A0A6J8CVQ7</accession>
<evidence type="ECO:0000313" key="1">
    <source>
        <dbReference type="EMBL" id="CAC5400573.1"/>
    </source>
</evidence>
<evidence type="ECO:0008006" key="3">
    <source>
        <dbReference type="Google" id="ProtNLM"/>
    </source>
</evidence>
<dbReference type="EMBL" id="CACVKT020006223">
    <property type="protein sequence ID" value="CAC5400573.1"/>
    <property type="molecule type" value="Genomic_DNA"/>
</dbReference>
<dbReference type="OrthoDB" id="6121320at2759"/>
<evidence type="ECO:0000313" key="2">
    <source>
        <dbReference type="Proteomes" id="UP000507470"/>
    </source>
</evidence>
<keyword evidence="2" id="KW-1185">Reference proteome</keyword>